<name>G0GEP4_WINT7</name>
<feature type="domain" description="FMN-binding" evidence="1">
    <location>
        <begin position="47"/>
        <end position="139"/>
    </location>
</feature>
<dbReference type="GO" id="GO:0016020">
    <property type="term" value="C:membrane"/>
    <property type="evidence" value="ECO:0007669"/>
    <property type="project" value="InterPro"/>
</dbReference>
<evidence type="ECO:0000313" key="3">
    <source>
        <dbReference type="Proteomes" id="UP000007254"/>
    </source>
</evidence>
<accession>G0GEP4</accession>
<evidence type="ECO:0000259" key="1">
    <source>
        <dbReference type="SMART" id="SM00900"/>
    </source>
</evidence>
<dbReference type="RefSeq" id="WP_014624130.1">
    <property type="nucleotide sequence ID" value="NC_017583.1"/>
</dbReference>
<proteinExistence type="predicted"/>
<dbReference type="GO" id="GO:0010181">
    <property type="term" value="F:FMN binding"/>
    <property type="evidence" value="ECO:0007669"/>
    <property type="project" value="InterPro"/>
</dbReference>
<gene>
    <name evidence="2" type="ordered locus">Spith_0449</name>
</gene>
<dbReference type="EMBL" id="CP002903">
    <property type="protein sequence ID" value="AEJ60732.1"/>
    <property type="molecule type" value="Genomic_DNA"/>
</dbReference>
<dbReference type="Proteomes" id="UP000007254">
    <property type="component" value="Chromosome"/>
</dbReference>
<dbReference type="SMART" id="SM00900">
    <property type="entry name" value="FMN_bind"/>
    <property type="match status" value="1"/>
</dbReference>
<sequence length="145" mass="15675">MRVRRALSAVVGVLLLTAAGCGPERIVLSGLADGRYEVVLSDRRVYGYVAYMVLEVRGGRIAAVEYDERNPRTGRSKTGDEAQNREMMRLSGREWGEVVEDLEGLVLGAGSELSLDAVSGATRTSEAFREALLRALEEARGGASE</sequence>
<protein>
    <submittedName>
        <fullName evidence="2">FMN-binding domain protein</fullName>
    </submittedName>
</protein>
<reference evidence="2 3" key="1">
    <citation type="submission" date="2011-06" db="EMBL/GenBank/DDBJ databases">
        <title>The complete genome of Spirochaeta thermophila DSM 6578.</title>
        <authorList>
            <consortium name="US DOE Joint Genome Institute (JGI-PGF)"/>
            <person name="Lucas S."/>
            <person name="Lapidus A."/>
            <person name="Bruce D."/>
            <person name="Goodwin L."/>
            <person name="Pitluck S."/>
            <person name="Peters L."/>
            <person name="Kyrpides N."/>
            <person name="Mavromatis K."/>
            <person name="Ivanova N."/>
            <person name="Mikailova N."/>
            <person name="Pagani I."/>
            <person name="Chertkov O."/>
            <person name="Detter J.C."/>
            <person name="Tapia R."/>
            <person name="Han C."/>
            <person name="Land M."/>
            <person name="Hauser L."/>
            <person name="Markowitz V."/>
            <person name="Cheng J.-F."/>
            <person name="Hugenholtz P."/>
            <person name="Woyke T."/>
            <person name="Wu D."/>
            <person name="Spring S."/>
            <person name="Merkhoffer B."/>
            <person name="Schneider S."/>
            <person name="Klenk H.-P."/>
            <person name="Eisen J.A."/>
        </authorList>
    </citation>
    <scope>NUCLEOTIDE SEQUENCE [LARGE SCALE GENOMIC DNA]</scope>
    <source>
        <strain evidence="3">ATCC 700085 / DSM 6578 / Z-1203</strain>
    </source>
</reference>
<dbReference type="HOGENOM" id="CLU_1785691_0_0_12"/>
<dbReference type="AlphaFoldDB" id="G0GEP4"/>
<dbReference type="PROSITE" id="PS51257">
    <property type="entry name" value="PROKAR_LIPOPROTEIN"/>
    <property type="match status" value="1"/>
</dbReference>
<dbReference type="STRING" id="869211.Spith_0449"/>
<dbReference type="Gene3D" id="3.90.1010.20">
    <property type="match status" value="1"/>
</dbReference>
<dbReference type="KEGG" id="stq:Spith_0449"/>
<dbReference type="InterPro" id="IPR007329">
    <property type="entry name" value="FMN-bd"/>
</dbReference>
<dbReference type="Pfam" id="PF04205">
    <property type="entry name" value="FMN_bind"/>
    <property type="match status" value="1"/>
</dbReference>
<organism evidence="2 3">
    <name type="scientific">Winmispira thermophila (strain ATCC 700085 / DSM 6578 / Z-1203)</name>
    <name type="common">Spirochaeta thermophila</name>
    <dbReference type="NCBI Taxonomy" id="869211"/>
    <lineage>
        <taxon>Bacteria</taxon>
        <taxon>Pseudomonadati</taxon>
        <taxon>Spirochaetota</taxon>
        <taxon>Spirochaetia</taxon>
        <taxon>Winmispirales</taxon>
        <taxon>Winmispiraceae</taxon>
        <taxon>Winmispira</taxon>
    </lineage>
</organism>
<evidence type="ECO:0000313" key="2">
    <source>
        <dbReference type="EMBL" id="AEJ60732.1"/>
    </source>
</evidence>
<keyword evidence="3" id="KW-1185">Reference proteome</keyword>